<evidence type="ECO:0000256" key="3">
    <source>
        <dbReference type="ARBA" id="ARBA00022723"/>
    </source>
</evidence>
<keyword evidence="9" id="KW-0732">Signal</keyword>
<dbReference type="GO" id="GO:0004222">
    <property type="term" value="F:metalloendopeptidase activity"/>
    <property type="evidence" value="ECO:0007669"/>
    <property type="project" value="TreeGrafter"/>
</dbReference>
<feature type="compositionally biased region" description="Basic and acidic residues" evidence="8">
    <location>
        <begin position="250"/>
        <end position="278"/>
    </location>
</feature>
<dbReference type="InterPro" id="IPR050570">
    <property type="entry name" value="Cell_wall_metabolism_enzyme"/>
</dbReference>
<evidence type="ECO:0000256" key="1">
    <source>
        <dbReference type="ARBA" id="ARBA00001947"/>
    </source>
</evidence>
<feature type="domain" description="M23ase beta-sheet core" evidence="10">
    <location>
        <begin position="352"/>
        <end position="443"/>
    </location>
</feature>
<keyword evidence="12" id="KW-1185">Reference proteome</keyword>
<evidence type="ECO:0000313" key="11">
    <source>
        <dbReference type="EMBL" id="KZD08373.1"/>
    </source>
</evidence>
<evidence type="ECO:0000259" key="10">
    <source>
        <dbReference type="Pfam" id="PF01551"/>
    </source>
</evidence>
<dbReference type="InterPro" id="IPR011055">
    <property type="entry name" value="Dup_hybrid_motif"/>
</dbReference>
<evidence type="ECO:0000256" key="6">
    <source>
        <dbReference type="ARBA" id="ARBA00023049"/>
    </source>
</evidence>
<keyword evidence="6" id="KW-0482">Metalloprotease</keyword>
<dbReference type="CDD" id="cd12797">
    <property type="entry name" value="M23_peptidase"/>
    <property type="match status" value="1"/>
</dbReference>
<evidence type="ECO:0000256" key="8">
    <source>
        <dbReference type="SAM" id="MobiDB-lite"/>
    </source>
</evidence>
<comment type="cofactor">
    <cofactor evidence="1">
        <name>Zn(2+)</name>
        <dbReference type="ChEBI" id="CHEBI:29105"/>
    </cofactor>
</comment>
<evidence type="ECO:0000256" key="2">
    <source>
        <dbReference type="ARBA" id="ARBA00022670"/>
    </source>
</evidence>
<dbReference type="STRING" id="580166.AUP43_01905"/>
<dbReference type="Pfam" id="PF01551">
    <property type="entry name" value="Peptidase_M23"/>
    <property type="match status" value="1"/>
</dbReference>
<keyword evidence="2" id="KW-0645">Protease</keyword>
<proteinExistence type="predicted"/>
<gene>
    <name evidence="11" type="ORF">AUP43_01905</name>
</gene>
<feature type="region of interest" description="Disordered" evidence="8">
    <location>
        <begin position="250"/>
        <end position="330"/>
    </location>
</feature>
<name>A0A154W4I0_9PROT</name>
<accession>A0A154W4I0</accession>
<dbReference type="SUPFAM" id="SSF51261">
    <property type="entry name" value="Duplicated hybrid motif"/>
    <property type="match status" value="1"/>
</dbReference>
<sequence length="456" mass="49979">MLRALRAGAALGLVLTASLAAGIAYAQTPVPLVPPPDGKLKALEQALEREEKRKQALERQAEQLRGEAERLRDDSIKVAKSIQEREAVLTRVEASLRELQAEARRKQAALRGREGDVVMLLGALERLSRRPPEALIAQPTAPVDTVRGAMLLRAALPSVQESADDLRQELEDMAALRREIEAERRRLANATQSMEAERKRLENLAASRRKLVGRTEAERERLDTAVSRMSASAADMRELLRQIEIEREAQRKAEEERRRQEEARRIADAKRAEEEARRLAQLPRPQAKPNAEPSRQVASLPPPRRVAPSVSPSGPPSGQQRSIERAKGSLMLPVQGKVAHAYGERGETGPLRGLRIEARDQSVVIAPFDGQVVYAGRFRGYGQILIIEHGDGYHTLLAGLGRIDSAAGQYVLAGEPVGAMSGEGGGSPELYVELRRNGEPINPLPWLAASGNRTSG</sequence>
<comment type="caution">
    <text evidence="11">The sequence shown here is derived from an EMBL/GenBank/DDBJ whole genome shotgun (WGS) entry which is preliminary data.</text>
</comment>
<dbReference type="AlphaFoldDB" id="A0A154W4I0"/>
<dbReference type="Proteomes" id="UP000076400">
    <property type="component" value="Unassembled WGS sequence"/>
</dbReference>
<evidence type="ECO:0000313" key="12">
    <source>
        <dbReference type="Proteomes" id="UP000076400"/>
    </source>
</evidence>
<protein>
    <recommendedName>
        <fullName evidence="10">M23ase beta-sheet core domain-containing protein</fullName>
    </recommendedName>
</protein>
<keyword evidence="7" id="KW-0175">Coiled coil</keyword>
<evidence type="ECO:0000256" key="7">
    <source>
        <dbReference type="SAM" id="Coils"/>
    </source>
</evidence>
<feature type="coiled-coil region" evidence="7">
    <location>
        <begin position="40"/>
        <end position="109"/>
    </location>
</feature>
<keyword evidence="5" id="KW-0862">Zinc</keyword>
<dbReference type="GO" id="GO:0006508">
    <property type="term" value="P:proteolysis"/>
    <property type="evidence" value="ECO:0007669"/>
    <property type="project" value="UniProtKB-KW"/>
</dbReference>
<reference evidence="11 12" key="1">
    <citation type="submission" date="2015-12" db="EMBL/GenBank/DDBJ databases">
        <title>Genome sequence of Oceanibaculum pacificum MCCC 1A02656.</title>
        <authorList>
            <person name="Lu L."/>
            <person name="Lai Q."/>
            <person name="Shao Z."/>
            <person name="Qian P."/>
        </authorList>
    </citation>
    <scope>NUCLEOTIDE SEQUENCE [LARGE SCALE GENOMIC DNA]</scope>
    <source>
        <strain evidence="11 12">MCCC 1A02656</strain>
    </source>
</reference>
<dbReference type="OrthoDB" id="9809144at2"/>
<feature type="signal peptide" evidence="9">
    <location>
        <begin position="1"/>
        <end position="26"/>
    </location>
</feature>
<feature type="chain" id="PRO_5007602217" description="M23ase beta-sheet core domain-containing protein" evidence="9">
    <location>
        <begin position="27"/>
        <end position="456"/>
    </location>
</feature>
<feature type="compositionally biased region" description="Low complexity" evidence="8">
    <location>
        <begin position="306"/>
        <end position="321"/>
    </location>
</feature>
<dbReference type="RefSeq" id="WP_067555795.1">
    <property type="nucleotide sequence ID" value="NZ_LPXN01000105.1"/>
</dbReference>
<dbReference type="Gene3D" id="2.70.70.10">
    <property type="entry name" value="Glucose Permease (Domain IIA)"/>
    <property type="match status" value="1"/>
</dbReference>
<keyword evidence="4" id="KW-0378">Hydrolase</keyword>
<dbReference type="InterPro" id="IPR016047">
    <property type="entry name" value="M23ase_b-sheet_dom"/>
</dbReference>
<dbReference type="EMBL" id="LPXN01000105">
    <property type="protein sequence ID" value="KZD08373.1"/>
    <property type="molecule type" value="Genomic_DNA"/>
</dbReference>
<feature type="coiled-coil region" evidence="7">
    <location>
        <begin position="159"/>
        <end position="207"/>
    </location>
</feature>
<evidence type="ECO:0000256" key="4">
    <source>
        <dbReference type="ARBA" id="ARBA00022801"/>
    </source>
</evidence>
<evidence type="ECO:0000256" key="5">
    <source>
        <dbReference type="ARBA" id="ARBA00022833"/>
    </source>
</evidence>
<evidence type="ECO:0000256" key="9">
    <source>
        <dbReference type="SAM" id="SignalP"/>
    </source>
</evidence>
<organism evidence="11 12">
    <name type="scientific">Oceanibaculum pacificum</name>
    <dbReference type="NCBI Taxonomy" id="580166"/>
    <lineage>
        <taxon>Bacteria</taxon>
        <taxon>Pseudomonadati</taxon>
        <taxon>Pseudomonadota</taxon>
        <taxon>Alphaproteobacteria</taxon>
        <taxon>Rhodospirillales</taxon>
        <taxon>Oceanibaculaceae</taxon>
        <taxon>Oceanibaculum</taxon>
    </lineage>
</organism>
<keyword evidence="3" id="KW-0479">Metal-binding</keyword>
<dbReference type="GO" id="GO:0046872">
    <property type="term" value="F:metal ion binding"/>
    <property type="evidence" value="ECO:0007669"/>
    <property type="project" value="UniProtKB-KW"/>
</dbReference>
<dbReference type="PANTHER" id="PTHR21666:SF288">
    <property type="entry name" value="CELL DIVISION PROTEIN YTFB"/>
    <property type="match status" value="1"/>
</dbReference>
<dbReference type="PANTHER" id="PTHR21666">
    <property type="entry name" value="PEPTIDASE-RELATED"/>
    <property type="match status" value="1"/>
</dbReference>